<feature type="transmembrane region" description="Helical" evidence="10">
    <location>
        <begin position="97"/>
        <end position="124"/>
    </location>
</feature>
<dbReference type="InterPro" id="IPR017452">
    <property type="entry name" value="GPCR_Rhodpsn_7TM"/>
</dbReference>
<feature type="transmembrane region" description="Helical" evidence="10">
    <location>
        <begin position="189"/>
        <end position="212"/>
    </location>
</feature>
<protein>
    <recommendedName>
        <fullName evidence="11">G-protein coupled receptors family 1 profile domain-containing protein</fullName>
    </recommendedName>
</protein>
<dbReference type="CDD" id="cd14967">
    <property type="entry name" value="7tmA_amine_R-like"/>
    <property type="match status" value="1"/>
</dbReference>
<keyword evidence="6 10" id="KW-0472">Membrane</keyword>
<dbReference type="PROSITE" id="PS50262">
    <property type="entry name" value="G_PROTEIN_RECEP_F1_2"/>
    <property type="match status" value="1"/>
</dbReference>
<proteinExistence type="predicted"/>
<organism evidence="12 13">
    <name type="scientific">Paralvinella palmiformis</name>
    <dbReference type="NCBI Taxonomy" id="53620"/>
    <lineage>
        <taxon>Eukaryota</taxon>
        <taxon>Metazoa</taxon>
        <taxon>Spiralia</taxon>
        <taxon>Lophotrochozoa</taxon>
        <taxon>Annelida</taxon>
        <taxon>Polychaeta</taxon>
        <taxon>Sedentaria</taxon>
        <taxon>Canalipalpata</taxon>
        <taxon>Terebellida</taxon>
        <taxon>Terebelliformia</taxon>
        <taxon>Alvinellidae</taxon>
        <taxon>Paralvinella</taxon>
    </lineage>
</organism>
<evidence type="ECO:0000256" key="2">
    <source>
        <dbReference type="ARBA" id="ARBA00022475"/>
    </source>
</evidence>
<keyword evidence="8" id="KW-0675">Receptor</keyword>
<keyword evidence="7" id="KW-1015">Disulfide bond</keyword>
<gene>
    <name evidence="12" type="ORF">LSH36_532g01035</name>
</gene>
<evidence type="ECO:0000256" key="8">
    <source>
        <dbReference type="ARBA" id="ARBA00023170"/>
    </source>
</evidence>
<evidence type="ECO:0000256" key="1">
    <source>
        <dbReference type="ARBA" id="ARBA00004651"/>
    </source>
</evidence>
<sequence length="366" mass="40649">METAIPPDVGAGNASAAAAGPGSPTVMRIVICTILFLVTFITIVGNIIVLAAFVIEKKLRTNFTIYIANLAVTDVSVAVFAMWFYTCDVLLGYWPFGQFLCGVWIFFDYGMTFASVFTLVAISVDRMWSVMWSLHYRNHNNRKKVALSLVVVWVAVLVVWLPSCIYDRIKWSEPRVCKWEPSNNREFVVFVAIIGHHTPCIILLVCYVKIFLAMQRRTRSVKPGEAANVRSAAASVSAATKSMTIQDSSSSAAVVVGGGGGGGVSTVSQPAPKADSDSRMDKEKKIFVTLSYIIFSYLACWVPFHIVFDVSAVRPDLVPDVVYTITFWLTYFNSTLNPFLYAYSSKEFRSVFIKVIKCACCRKKVY</sequence>
<evidence type="ECO:0000256" key="3">
    <source>
        <dbReference type="ARBA" id="ARBA00022692"/>
    </source>
</evidence>
<feature type="transmembrane region" description="Helical" evidence="10">
    <location>
        <begin position="321"/>
        <end position="343"/>
    </location>
</feature>
<feature type="transmembrane region" description="Helical" evidence="10">
    <location>
        <begin position="66"/>
        <end position="85"/>
    </location>
</feature>
<evidence type="ECO:0000256" key="5">
    <source>
        <dbReference type="ARBA" id="ARBA00023040"/>
    </source>
</evidence>
<evidence type="ECO:0000313" key="12">
    <source>
        <dbReference type="EMBL" id="KAK2147816.1"/>
    </source>
</evidence>
<dbReference type="PANTHER" id="PTHR24248">
    <property type="entry name" value="ADRENERGIC RECEPTOR-RELATED G-PROTEIN COUPLED RECEPTOR"/>
    <property type="match status" value="1"/>
</dbReference>
<dbReference type="GO" id="GO:0004993">
    <property type="term" value="F:G protein-coupled serotonin receptor activity"/>
    <property type="evidence" value="ECO:0007669"/>
    <property type="project" value="UniProtKB-ARBA"/>
</dbReference>
<evidence type="ECO:0000256" key="6">
    <source>
        <dbReference type="ARBA" id="ARBA00023136"/>
    </source>
</evidence>
<dbReference type="Pfam" id="PF00001">
    <property type="entry name" value="7tm_1"/>
    <property type="match status" value="1"/>
</dbReference>
<evidence type="ECO:0000256" key="4">
    <source>
        <dbReference type="ARBA" id="ARBA00022989"/>
    </source>
</evidence>
<evidence type="ECO:0000256" key="7">
    <source>
        <dbReference type="ARBA" id="ARBA00023157"/>
    </source>
</evidence>
<evidence type="ECO:0000313" key="13">
    <source>
        <dbReference type="Proteomes" id="UP001208570"/>
    </source>
</evidence>
<dbReference type="GO" id="GO:0005886">
    <property type="term" value="C:plasma membrane"/>
    <property type="evidence" value="ECO:0007669"/>
    <property type="project" value="UniProtKB-SubCell"/>
</dbReference>
<keyword evidence="3 10" id="KW-0812">Transmembrane</keyword>
<dbReference type="InterPro" id="IPR000276">
    <property type="entry name" value="GPCR_Rhodpsn"/>
</dbReference>
<dbReference type="EMBL" id="JAODUP010000534">
    <property type="protein sequence ID" value="KAK2147816.1"/>
    <property type="molecule type" value="Genomic_DNA"/>
</dbReference>
<feature type="transmembrane region" description="Helical" evidence="10">
    <location>
        <begin position="286"/>
        <end position="306"/>
    </location>
</feature>
<evidence type="ECO:0000259" key="11">
    <source>
        <dbReference type="PROSITE" id="PS50262"/>
    </source>
</evidence>
<keyword evidence="4 10" id="KW-1133">Transmembrane helix</keyword>
<reference evidence="12" key="1">
    <citation type="journal article" date="2023" name="Mol. Biol. Evol.">
        <title>Third-Generation Sequencing Reveals the Adaptive Role of the Epigenome in Three Deep-Sea Polychaetes.</title>
        <authorList>
            <person name="Perez M."/>
            <person name="Aroh O."/>
            <person name="Sun Y."/>
            <person name="Lan Y."/>
            <person name="Juniper S.K."/>
            <person name="Young C.R."/>
            <person name="Angers B."/>
            <person name="Qian P.Y."/>
        </authorList>
    </citation>
    <scope>NUCLEOTIDE SEQUENCE</scope>
    <source>
        <strain evidence="12">P08H-3</strain>
    </source>
</reference>
<dbReference type="Gene3D" id="1.20.1070.10">
    <property type="entry name" value="Rhodopsin 7-helix transmembrane proteins"/>
    <property type="match status" value="1"/>
</dbReference>
<dbReference type="SUPFAM" id="SSF81321">
    <property type="entry name" value="Family A G protein-coupled receptor-like"/>
    <property type="match status" value="1"/>
</dbReference>
<dbReference type="SMART" id="SM01381">
    <property type="entry name" value="7TM_GPCR_Srsx"/>
    <property type="match status" value="1"/>
</dbReference>
<dbReference type="PRINTS" id="PR00237">
    <property type="entry name" value="GPCRRHODOPSN"/>
</dbReference>
<dbReference type="GO" id="GO:0043410">
    <property type="term" value="P:positive regulation of MAPK cascade"/>
    <property type="evidence" value="ECO:0007669"/>
    <property type="project" value="TreeGrafter"/>
</dbReference>
<dbReference type="Proteomes" id="UP001208570">
    <property type="component" value="Unassembled WGS sequence"/>
</dbReference>
<accession>A0AAD9J895</accession>
<feature type="transmembrane region" description="Helical" evidence="10">
    <location>
        <begin position="26"/>
        <end position="54"/>
    </location>
</feature>
<dbReference type="AlphaFoldDB" id="A0AAD9J895"/>
<comment type="caution">
    <text evidence="12">The sequence shown here is derived from an EMBL/GenBank/DDBJ whole genome shotgun (WGS) entry which is preliminary data.</text>
</comment>
<keyword evidence="13" id="KW-1185">Reference proteome</keyword>
<keyword evidence="9" id="KW-0807">Transducer</keyword>
<evidence type="ECO:0000256" key="10">
    <source>
        <dbReference type="SAM" id="Phobius"/>
    </source>
</evidence>
<feature type="transmembrane region" description="Helical" evidence="10">
    <location>
        <begin position="145"/>
        <end position="169"/>
    </location>
</feature>
<comment type="subcellular location">
    <subcellularLocation>
        <location evidence="1">Cell membrane</location>
        <topology evidence="1">Multi-pass membrane protein</topology>
    </subcellularLocation>
</comment>
<keyword evidence="5" id="KW-0297">G-protein coupled receptor</keyword>
<keyword evidence="2" id="KW-1003">Cell membrane</keyword>
<evidence type="ECO:0000256" key="9">
    <source>
        <dbReference type="ARBA" id="ARBA00023224"/>
    </source>
</evidence>
<dbReference type="PANTHER" id="PTHR24248:SF199">
    <property type="entry name" value="IP13425P-RELATED"/>
    <property type="match status" value="1"/>
</dbReference>
<name>A0AAD9J895_9ANNE</name>
<feature type="domain" description="G-protein coupled receptors family 1 profile" evidence="11">
    <location>
        <begin position="45"/>
        <end position="341"/>
    </location>
</feature>
<dbReference type="GO" id="GO:0071880">
    <property type="term" value="P:adenylate cyclase-activating adrenergic receptor signaling pathway"/>
    <property type="evidence" value="ECO:0007669"/>
    <property type="project" value="TreeGrafter"/>
</dbReference>